<comment type="cofactor">
    <cofactor evidence="2">
        <name>Mn(2+)</name>
        <dbReference type="ChEBI" id="CHEBI:29035"/>
    </cofactor>
</comment>
<comment type="similarity">
    <text evidence="6">Belongs to the mannonate dehydratase family.</text>
</comment>
<dbReference type="Proteomes" id="UP001337305">
    <property type="component" value="Unassembled WGS sequence"/>
</dbReference>
<sequence>MKLGFGLYKHMLNTEHYNFAKQCGATHLVIHLVDYFGHNKDNADQPIGGADGWGRAGNANEIWSLEELKAIKKEINDHGLELEAIENFDPAHWHDILLDGPKKKVQIKNLKQLIRNVGKAGIPTFGYNFSLAGVSSRDVEPYARGGAISVGMNGSVDDRPIPNGMVWNMIYDENAPEGTLPRISHEELWQRLQYFLNEIIPVAEEAGVKMAAHPDDPPMPYVRDTPRLVYQPNLYQKLIDIKPSTSNNLEFCLGSIAEMTEGDVYEATDTYSKQDKISYIHFRNVIGKVPDYKEVFVDEGDIDMVKILRILKKNNFDGVLIPDHTPQMTCDAPWYAGMAYAMGYMKSAMMLVEKE</sequence>
<keyword evidence="8" id="KW-0408">Iron</keyword>
<keyword evidence="9" id="KW-0464">Manganese</keyword>
<accession>A0ABU7XQ25</accession>
<comment type="catalytic activity">
    <reaction evidence="1">
        <text>D-mannonate = 2-dehydro-3-deoxy-D-gluconate + H2O</text>
        <dbReference type="Rhea" id="RHEA:20097"/>
        <dbReference type="ChEBI" id="CHEBI:15377"/>
        <dbReference type="ChEBI" id="CHEBI:17767"/>
        <dbReference type="ChEBI" id="CHEBI:57990"/>
        <dbReference type="EC" id="4.2.1.8"/>
    </reaction>
</comment>
<proteinExistence type="inferred from homology"/>
<dbReference type="GO" id="GO:0008927">
    <property type="term" value="F:mannonate dehydratase activity"/>
    <property type="evidence" value="ECO:0007669"/>
    <property type="project" value="UniProtKB-EC"/>
</dbReference>
<dbReference type="PANTHER" id="PTHR30387">
    <property type="entry name" value="MANNONATE DEHYDRATASE"/>
    <property type="match status" value="1"/>
</dbReference>
<evidence type="ECO:0000256" key="3">
    <source>
        <dbReference type="ARBA" id="ARBA00001954"/>
    </source>
</evidence>
<evidence type="ECO:0000313" key="11">
    <source>
        <dbReference type="EMBL" id="MEF3832835.1"/>
    </source>
</evidence>
<evidence type="ECO:0000313" key="12">
    <source>
        <dbReference type="Proteomes" id="UP001337305"/>
    </source>
</evidence>
<dbReference type="Pfam" id="PF03786">
    <property type="entry name" value="UxuA"/>
    <property type="match status" value="2"/>
</dbReference>
<evidence type="ECO:0000256" key="1">
    <source>
        <dbReference type="ARBA" id="ARBA00001794"/>
    </source>
</evidence>
<evidence type="ECO:0000256" key="9">
    <source>
        <dbReference type="ARBA" id="ARBA00023211"/>
    </source>
</evidence>
<evidence type="ECO:0000256" key="5">
    <source>
        <dbReference type="ARBA" id="ARBA00004892"/>
    </source>
</evidence>
<comment type="function">
    <text evidence="4">Catalyzes the dehydration of D-mannonate.</text>
</comment>
<dbReference type="EC" id="4.2.1.8" evidence="7"/>
<evidence type="ECO:0000256" key="6">
    <source>
        <dbReference type="ARBA" id="ARBA00007389"/>
    </source>
</evidence>
<dbReference type="InterPro" id="IPR036237">
    <property type="entry name" value="Xyl_isomerase-like_sf"/>
</dbReference>
<comment type="cofactor">
    <cofactor evidence="3">
        <name>Fe(2+)</name>
        <dbReference type="ChEBI" id="CHEBI:29033"/>
    </cofactor>
</comment>
<keyword evidence="10 11" id="KW-0456">Lyase</keyword>
<dbReference type="InterPro" id="IPR004628">
    <property type="entry name" value="Man_deHydtase"/>
</dbReference>
<evidence type="ECO:0000256" key="4">
    <source>
        <dbReference type="ARBA" id="ARBA00002713"/>
    </source>
</evidence>
<evidence type="ECO:0000256" key="10">
    <source>
        <dbReference type="ARBA" id="ARBA00023239"/>
    </source>
</evidence>
<dbReference type="RefSeq" id="WP_303305203.1">
    <property type="nucleotide sequence ID" value="NZ_JAODOP010000004.1"/>
</dbReference>
<comment type="caution">
    <text evidence="11">The sequence shown here is derived from an EMBL/GenBank/DDBJ whole genome shotgun (WGS) entry which is preliminary data.</text>
</comment>
<evidence type="ECO:0000256" key="7">
    <source>
        <dbReference type="ARBA" id="ARBA00012927"/>
    </source>
</evidence>
<dbReference type="EMBL" id="JAODOP010000004">
    <property type="protein sequence ID" value="MEF3832835.1"/>
    <property type="molecule type" value="Genomic_DNA"/>
</dbReference>
<organism evidence="11 12">
    <name type="scientific">Flavivirga spongiicola</name>
    <dbReference type="NCBI Taxonomy" id="421621"/>
    <lineage>
        <taxon>Bacteria</taxon>
        <taxon>Pseudomonadati</taxon>
        <taxon>Bacteroidota</taxon>
        <taxon>Flavobacteriia</taxon>
        <taxon>Flavobacteriales</taxon>
        <taxon>Flavobacteriaceae</taxon>
        <taxon>Flavivirga</taxon>
    </lineage>
</organism>
<dbReference type="PANTHER" id="PTHR30387:SF2">
    <property type="entry name" value="MANNONATE DEHYDRATASE"/>
    <property type="match status" value="1"/>
</dbReference>
<dbReference type="Gene3D" id="3.20.20.150">
    <property type="entry name" value="Divalent-metal-dependent TIM barrel enzymes"/>
    <property type="match status" value="1"/>
</dbReference>
<name>A0ABU7XQ25_9FLAO</name>
<keyword evidence="12" id="KW-1185">Reference proteome</keyword>
<reference evidence="11 12" key="1">
    <citation type="submission" date="2022-09" db="EMBL/GenBank/DDBJ databases">
        <title>Genome sequencing of Flavivirga sp. MEBiC05379.</title>
        <authorList>
            <person name="Oh H.-M."/>
            <person name="Kwon K.K."/>
            <person name="Park M.J."/>
            <person name="Yang S.-H."/>
        </authorList>
    </citation>
    <scope>NUCLEOTIDE SEQUENCE [LARGE SCALE GENOMIC DNA]</scope>
    <source>
        <strain evidence="11 12">MEBiC05379</strain>
    </source>
</reference>
<dbReference type="SUPFAM" id="SSF51658">
    <property type="entry name" value="Xylose isomerase-like"/>
    <property type="match status" value="1"/>
</dbReference>
<evidence type="ECO:0000256" key="2">
    <source>
        <dbReference type="ARBA" id="ARBA00001936"/>
    </source>
</evidence>
<gene>
    <name evidence="11" type="ORF">N1F79_06820</name>
</gene>
<comment type="pathway">
    <text evidence="5">Carbohydrate metabolism; pentose and glucuronate interconversion.</text>
</comment>
<evidence type="ECO:0000256" key="8">
    <source>
        <dbReference type="ARBA" id="ARBA00023004"/>
    </source>
</evidence>
<protein>
    <recommendedName>
        <fullName evidence="7">mannonate dehydratase</fullName>
        <ecNumber evidence="7">4.2.1.8</ecNumber>
    </recommendedName>
</protein>